<organism evidence="1 2">
    <name type="scientific">Paenibacillus etheri</name>
    <dbReference type="NCBI Taxonomy" id="1306852"/>
    <lineage>
        <taxon>Bacteria</taxon>
        <taxon>Bacillati</taxon>
        <taxon>Bacillota</taxon>
        <taxon>Bacilli</taxon>
        <taxon>Bacillales</taxon>
        <taxon>Paenibacillaceae</taxon>
        <taxon>Paenibacillus</taxon>
    </lineage>
</organism>
<evidence type="ECO:0000313" key="1">
    <source>
        <dbReference type="EMBL" id="KTD83541.1"/>
    </source>
</evidence>
<keyword evidence="2" id="KW-1185">Reference proteome</keyword>
<name>A0A0W1AQJ6_9BACL</name>
<dbReference type="EMBL" id="LCZJ02000054">
    <property type="protein sequence ID" value="KTD83541.1"/>
    <property type="molecule type" value="Genomic_DNA"/>
</dbReference>
<reference evidence="1 2" key="1">
    <citation type="journal article" date="2015" name="Int. Biodeterior. Biodegradation">
        <title>Physiological and genetic screening methods for the isolation of methyl tert-butyl ether-degrading bacteria for bioremediation purposes.</title>
        <authorList>
            <person name="Guisado I.M."/>
            <person name="Purswani J."/>
            <person name="Gonzalez Lopez J."/>
            <person name="Pozo C."/>
        </authorList>
    </citation>
    <scope>NUCLEOTIDE SEQUENCE [LARGE SCALE GENOMIC DNA]</scope>
    <source>
        <strain evidence="1 2">SH7</strain>
    </source>
</reference>
<dbReference type="AlphaFoldDB" id="A0A0W1AQJ6"/>
<comment type="caution">
    <text evidence="1">The sequence shown here is derived from an EMBL/GenBank/DDBJ whole genome shotgun (WGS) entry which is preliminary data.</text>
</comment>
<evidence type="ECO:0008006" key="3">
    <source>
        <dbReference type="Google" id="ProtNLM"/>
    </source>
</evidence>
<proteinExistence type="predicted"/>
<evidence type="ECO:0000313" key="2">
    <source>
        <dbReference type="Proteomes" id="UP000054709"/>
    </source>
</evidence>
<protein>
    <recommendedName>
        <fullName evidence="3">DNA-binding protein</fullName>
    </recommendedName>
</protein>
<sequence length="66" mass="7366">MRYSAAGARITCPCCQNDTFALDYKLLNTSGASFLGFDWANKNAAILICKRCTHISWFIEEPTSDN</sequence>
<accession>A0A0W1AQJ6</accession>
<gene>
    <name evidence="1" type="ORF">UQ64_01445</name>
</gene>
<dbReference type="Proteomes" id="UP000054709">
    <property type="component" value="Unassembled WGS sequence"/>
</dbReference>